<dbReference type="PANTHER" id="PTHR43639">
    <property type="entry name" value="OXIDOREDUCTASE, SHORT-CHAIN DEHYDROGENASE/REDUCTASE FAMILY (AFU_ORTHOLOGUE AFUA_5G02870)"/>
    <property type="match status" value="1"/>
</dbReference>
<dbReference type="SMART" id="SM00822">
    <property type="entry name" value="PKS_KR"/>
    <property type="match status" value="1"/>
</dbReference>
<dbReference type="PROSITE" id="PS00061">
    <property type="entry name" value="ADH_SHORT"/>
    <property type="match status" value="1"/>
</dbReference>
<protein>
    <submittedName>
        <fullName evidence="4">3-oxoacyl-[acyl-carrier protein] reductase</fullName>
    </submittedName>
</protein>
<dbReference type="FunFam" id="3.40.50.720:FF:000084">
    <property type="entry name" value="Short-chain dehydrogenase reductase"/>
    <property type="match status" value="1"/>
</dbReference>
<sequence length="243" mass="25270">MSVLSGKGALVTGGSRGIGKAVVERLTGDGADVVFCYQHAAQAAERVAAATGAHAVRADLGSRQDLDRLFAEAQARLPGIDIVVNNAATVEGQKTFDAITDDDYERVFAVNARSVFLAIQWAARVMRDGGRIINISSLNTRIPAPALALYCGSKGAVEQFSKVASRELGGRGITVNVVSSGATDTDMLRAANPPEALETTPAYTALGRLGRPDDIAAVVAFLAGPDGRWVTGQNVLATGGLYI</sequence>
<evidence type="ECO:0000256" key="2">
    <source>
        <dbReference type="ARBA" id="ARBA00023002"/>
    </source>
</evidence>
<reference evidence="4 5" key="1">
    <citation type="submission" date="2018-03" db="EMBL/GenBank/DDBJ databases">
        <title>Genomic Encyclopedia of Type Strains, Phase III (KMG-III): the genomes of soil and plant-associated and newly described type strains.</title>
        <authorList>
            <person name="Whitman W."/>
        </authorList>
    </citation>
    <scope>NUCLEOTIDE SEQUENCE [LARGE SCALE GENOMIC DNA]</scope>
    <source>
        <strain evidence="4 5">CGMCC 4.7104</strain>
    </source>
</reference>
<dbReference type="RefSeq" id="WP_106238371.1">
    <property type="nucleotide sequence ID" value="NZ_JBFAIB010000008.1"/>
</dbReference>
<name>A0A2T0N346_9ACTN</name>
<comment type="caution">
    <text evidence="4">The sequence shown here is derived from an EMBL/GenBank/DDBJ whole genome shotgun (WGS) entry which is preliminary data.</text>
</comment>
<accession>A0A2T0N346</accession>
<dbReference type="GO" id="GO:0016491">
    <property type="term" value="F:oxidoreductase activity"/>
    <property type="evidence" value="ECO:0007669"/>
    <property type="project" value="UniProtKB-KW"/>
</dbReference>
<dbReference type="InterPro" id="IPR057326">
    <property type="entry name" value="KR_dom"/>
</dbReference>
<evidence type="ECO:0000313" key="5">
    <source>
        <dbReference type="Proteomes" id="UP000238312"/>
    </source>
</evidence>
<dbReference type="InterPro" id="IPR036291">
    <property type="entry name" value="NAD(P)-bd_dom_sf"/>
</dbReference>
<dbReference type="Gene3D" id="3.40.50.720">
    <property type="entry name" value="NAD(P)-binding Rossmann-like Domain"/>
    <property type="match status" value="1"/>
</dbReference>
<keyword evidence="2" id="KW-0560">Oxidoreductase</keyword>
<keyword evidence="5" id="KW-1185">Reference proteome</keyword>
<evidence type="ECO:0000259" key="3">
    <source>
        <dbReference type="SMART" id="SM00822"/>
    </source>
</evidence>
<comment type="similarity">
    <text evidence="1">Belongs to the short-chain dehydrogenases/reductases (SDR) family.</text>
</comment>
<evidence type="ECO:0000313" key="4">
    <source>
        <dbReference type="EMBL" id="PRX66585.1"/>
    </source>
</evidence>
<organism evidence="4 5">
    <name type="scientific">Nonomuraea fuscirosea</name>
    <dbReference type="NCBI Taxonomy" id="1291556"/>
    <lineage>
        <taxon>Bacteria</taxon>
        <taxon>Bacillati</taxon>
        <taxon>Actinomycetota</taxon>
        <taxon>Actinomycetes</taxon>
        <taxon>Streptosporangiales</taxon>
        <taxon>Streptosporangiaceae</taxon>
        <taxon>Nonomuraea</taxon>
    </lineage>
</organism>
<dbReference type="SUPFAM" id="SSF51735">
    <property type="entry name" value="NAD(P)-binding Rossmann-fold domains"/>
    <property type="match status" value="1"/>
</dbReference>
<dbReference type="Proteomes" id="UP000238312">
    <property type="component" value="Unassembled WGS sequence"/>
</dbReference>
<dbReference type="InterPro" id="IPR002347">
    <property type="entry name" value="SDR_fam"/>
</dbReference>
<proteinExistence type="inferred from homology"/>
<dbReference type="EMBL" id="PVNG01000005">
    <property type="protein sequence ID" value="PRX66585.1"/>
    <property type="molecule type" value="Genomic_DNA"/>
</dbReference>
<dbReference type="AlphaFoldDB" id="A0A2T0N346"/>
<gene>
    <name evidence="4" type="ORF">B0I32_10525</name>
</gene>
<evidence type="ECO:0000256" key="1">
    <source>
        <dbReference type="ARBA" id="ARBA00006484"/>
    </source>
</evidence>
<feature type="domain" description="Ketoreductase" evidence="3">
    <location>
        <begin position="7"/>
        <end position="215"/>
    </location>
</feature>
<dbReference type="PRINTS" id="PR00081">
    <property type="entry name" value="GDHRDH"/>
</dbReference>
<dbReference type="PANTHER" id="PTHR43639:SF1">
    <property type="entry name" value="SHORT-CHAIN DEHYDROGENASE_REDUCTASE FAMILY PROTEIN"/>
    <property type="match status" value="1"/>
</dbReference>
<dbReference type="PRINTS" id="PR00080">
    <property type="entry name" value="SDRFAMILY"/>
</dbReference>
<dbReference type="Pfam" id="PF13561">
    <property type="entry name" value="adh_short_C2"/>
    <property type="match status" value="1"/>
</dbReference>
<dbReference type="InterPro" id="IPR020904">
    <property type="entry name" value="Sc_DH/Rdtase_CS"/>
</dbReference>
<dbReference type="OrthoDB" id="3571370at2"/>